<dbReference type="Proteomes" id="UP000038045">
    <property type="component" value="Unplaced"/>
</dbReference>
<dbReference type="GO" id="GO:0016787">
    <property type="term" value="F:hydrolase activity"/>
    <property type="evidence" value="ECO:0007669"/>
    <property type="project" value="UniProtKB-KW"/>
</dbReference>
<protein>
    <submittedName>
        <fullName evidence="7">Sulfatase domain-containing protein</fullName>
    </submittedName>
</protein>
<keyword evidence="3" id="KW-0378">Hydrolase</keyword>
<evidence type="ECO:0000256" key="2">
    <source>
        <dbReference type="ARBA" id="ARBA00008779"/>
    </source>
</evidence>
<dbReference type="InterPro" id="IPR024607">
    <property type="entry name" value="Sulfatase_CS"/>
</dbReference>
<dbReference type="AlphaFoldDB" id="A0A0N4Z5A7"/>
<feature type="signal peptide" evidence="4">
    <location>
        <begin position="1"/>
        <end position="20"/>
    </location>
</feature>
<dbReference type="SUPFAM" id="SSF53649">
    <property type="entry name" value="Alkaline phosphatase-like"/>
    <property type="match status" value="1"/>
</dbReference>
<dbReference type="PROSITE" id="PS00523">
    <property type="entry name" value="SULFATASE_1"/>
    <property type="match status" value="1"/>
</dbReference>
<dbReference type="InterPro" id="IPR000917">
    <property type="entry name" value="Sulfatase_N"/>
</dbReference>
<comment type="cofactor">
    <cofactor evidence="1">
        <name>Ca(2+)</name>
        <dbReference type="ChEBI" id="CHEBI:29108"/>
    </cofactor>
</comment>
<evidence type="ECO:0000313" key="6">
    <source>
        <dbReference type="Proteomes" id="UP000038045"/>
    </source>
</evidence>
<dbReference type="PANTHER" id="PTHR43751:SF2">
    <property type="entry name" value="SULFATASE N-TERMINAL DOMAIN-CONTAINING PROTEIN"/>
    <property type="match status" value="1"/>
</dbReference>
<evidence type="ECO:0000256" key="4">
    <source>
        <dbReference type="SAM" id="SignalP"/>
    </source>
</evidence>
<accession>A0A0N4Z5A7</accession>
<comment type="similarity">
    <text evidence="2">Belongs to the sulfatase family.</text>
</comment>
<dbReference type="STRING" id="131310.A0A0N4Z5A7"/>
<organism evidence="6 7">
    <name type="scientific">Parastrongyloides trichosuri</name>
    <name type="common">Possum-specific nematode worm</name>
    <dbReference type="NCBI Taxonomy" id="131310"/>
    <lineage>
        <taxon>Eukaryota</taxon>
        <taxon>Metazoa</taxon>
        <taxon>Ecdysozoa</taxon>
        <taxon>Nematoda</taxon>
        <taxon>Chromadorea</taxon>
        <taxon>Rhabditida</taxon>
        <taxon>Tylenchina</taxon>
        <taxon>Panagrolaimomorpha</taxon>
        <taxon>Strongyloidoidea</taxon>
        <taxon>Strongyloididae</taxon>
        <taxon>Parastrongyloides</taxon>
    </lineage>
</organism>
<dbReference type="Pfam" id="PF00884">
    <property type="entry name" value="Sulfatase"/>
    <property type="match status" value="1"/>
</dbReference>
<feature type="domain" description="Sulfatase N-terminal" evidence="5">
    <location>
        <begin position="29"/>
        <end position="354"/>
    </location>
</feature>
<sequence>MTHKSFIFILFILIFNYVNCNSKPSPSRPNIVILMVDDMGFGDLNSYGNPSQEDNEVDQMIREGKKFTSAYSADSMCSPSRAGFLTGRLPIRLGVVGGQRVFLPFDKGGLPKDVKIMPEVLKDNGYVTGMIGKWHMGINKYSHNDGEYLPNKRGFDYVGINLPFTNVWECDTTGTYFPSGPSTRLCFLYRNSTIVQQPIKFNNLTRRMVDDWLFFLNERMTIDQDKKPFFFYFSFPHIHTTQFADYPFLGTSKRGILGDNLNEMAWAVGKVLESLRKAKIEKNTLVILKSDHGPHVELCNNGGSTAGLKGGKSNSFEGGFRIPLVAWMPGSISPGTVSNKVISALDFYPTFADISKLNDSDINKYLTPQLDGVNIWNEIIDNKVKNKRRLKDLNKTNDGVTGKRPIFFYCNKFLMAIRGGDFKIHYMTSPIFFNETNAKKLKTFCPNGKPIRDWYVSQTCPQEDLIIHDPPLVYNVAEDPYELYPLQLSDKIQFIIDIFDSIRYKHISSIIPVEDQLGDFDEKLIPCCDPPKCNCDKLNNL</sequence>
<keyword evidence="6" id="KW-1185">Reference proteome</keyword>
<feature type="chain" id="PRO_5005891134" evidence="4">
    <location>
        <begin position="21"/>
        <end position="541"/>
    </location>
</feature>
<evidence type="ECO:0000256" key="3">
    <source>
        <dbReference type="ARBA" id="ARBA00022801"/>
    </source>
</evidence>
<evidence type="ECO:0000259" key="5">
    <source>
        <dbReference type="Pfam" id="PF00884"/>
    </source>
</evidence>
<dbReference type="WBParaSite" id="PTRK_0000220900.1">
    <property type="protein sequence ID" value="PTRK_0000220900.1"/>
    <property type="gene ID" value="PTRK_0000220900"/>
</dbReference>
<proteinExistence type="inferred from homology"/>
<evidence type="ECO:0000256" key="1">
    <source>
        <dbReference type="ARBA" id="ARBA00001913"/>
    </source>
</evidence>
<dbReference type="PANTHER" id="PTHR43751">
    <property type="entry name" value="SULFATASE"/>
    <property type="match status" value="1"/>
</dbReference>
<evidence type="ECO:0000313" key="7">
    <source>
        <dbReference type="WBParaSite" id="PTRK_0000220900.1"/>
    </source>
</evidence>
<reference evidence="7" key="1">
    <citation type="submission" date="2017-02" db="UniProtKB">
        <authorList>
            <consortium name="WormBaseParasite"/>
        </authorList>
    </citation>
    <scope>IDENTIFICATION</scope>
</reference>
<dbReference type="InterPro" id="IPR017850">
    <property type="entry name" value="Alkaline_phosphatase_core_sf"/>
</dbReference>
<keyword evidence="4" id="KW-0732">Signal</keyword>
<name>A0A0N4Z5A7_PARTI</name>
<dbReference type="InterPro" id="IPR052701">
    <property type="entry name" value="GAG_Ulvan_Degrading_Sulfatases"/>
</dbReference>
<dbReference type="PROSITE" id="PS00149">
    <property type="entry name" value="SULFATASE_2"/>
    <property type="match status" value="1"/>
</dbReference>
<dbReference type="Pfam" id="PF14707">
    <property type="entry name" value="Sulfatase_C"/>
    <property type="match status" value="1"/>
</dbReference>
<dbReference type="Gene3D" id="3.30.1120.10">
    <property type="match status" value="1"/>
</dbReference>
<dbReference type="Gene3D" id="3.40.720.10">
    <property type="entry name" value="Alkaline Phosphatase, subunit A"/>
    <property type="match status" value="1"/>
</dbReference>